<dbReference type="InterPro" id="IPR024743">
    <property type="entry name" value="Dynein_HC_stalk"/>
</dbReference>
<dbReference type="GO" id="GO:0051959">
    <property type="term" value="F:dynein light intermediate chain binding"/>
    <property type="evidence" value="ECO:0007669"/>
    <property type="project" value="InterPro"/>
</dbReference>
<comment type="subcellular location">
    <subcellularLocation>
        <location evidence="1">Cytoplasm</location>
        <location evidence="1">Cytoskeleton</location>
    </subcellularLocation>
</comment>
<dbReference type="InterPro" id="IPR035699">
    <property type="entry name" value="AAA_6"/>
</dbReference>
<dbReference type="InterPro" id="IPR041466">
    <property type="entry name" value="Dynein_AAA5_ext"/>
</dbReference>
<name>A0A0M9A3U3_9HYME</name>
<comment type="similarity">
    <text evidence="2">Belongs to the dynein heavy chain family.</text>
</comment>
<dbReference type="STRING" id="166423.A0A0M9A3U3"/>
<dbReference type="Pfam" id="PF12781">
    <property type="entry name" value="AAA_9"/>
    <property type="match status" value="1"/>
</dbReference>
<keyword evidence="8 11" id="KW-0175">Coiled coil</keyword>
<evidence type="ECO:0000256" key="11">
    <source>
        <dbReference type="SAM" id="Coils"/>
    </source>
</evidence>
<evidence type="ECO:0000313" key="22">
    <source>
        <dbReference type="EMBL" id="KOX75896.1"/>
    </source>
</evidence>
<dbReference type="EMBL" id="KQ435756">
    <property type="protein sequence ID" value="KOX75896.1"/>
    <property type="molecule type" value="Genomic_DNA"/>
</dbReference>
<dbReference type="InterPro" id="IPR042228">
    <property type="entry name" value="Dynein_linker_3"/>
</dbReference>
<dbReference type="Gene3D" id="3.20.180.20">
    <property type="entry name" value="Dynein heavy chain, N-terminal domain 2"/>
    <property type="match status" value="1"/>
</dbReference>
<dbReference type="Gene3D" id="1.20.920.30">
    <property type="match status" value="1"/>
</dbReference>
<feature type="domain" description="Dynein heavy chain C-terminal" evidence="20">
    <location>
        <begin position="3531"/>
        <end position="3827"/>
    </location>
</feature>
<dbReference type="InterPro" id="IPR054354">
    <property type="entry name" value="DYNC2H1-like_lid"/>
</dbReference>
<dbReference type="OrthoDB" id="424310at2759"/>
<dbReference type="PANTHER" id="PTHR22878:SF70">
    <property type="entry name" value="DYNEIN HEAVY CHAIN 2, AXONEMAL"/>
    <property type="match status" value="1"/>
</dbReference>
<feature type="domain" description="Dynein heavy chain AAA module D4" evidence="16">
    <location>
        <begin position="2119"/>
        <end position="2378"/>
    </location>
</feature>
<evidence type="ECO:0000259" key="13">
    <source>
        <dbReference type="Pfam" id="PF08393"/>
    </source>
</evidence>
<dbReference type="Gene3D" id="1.10.8.1220">
    <property type="match status" value="1"/>
</dbReference>
<evidence type="ECO:0000256" key="9">
    <source>
        <dbReference type="ARBA" id="ARBA00023175"/>
    </source>
</evidence>
<feature type="domain" description="Dynein heavy chain coiled coil stalk" evidence="15">
    <location>
        <begin position="2395"/>
        <end position="2741"/>
    </location>
</feature>
<dbReference type="InterPro" id="IPR024317">
    <property type="entry name" value="Dynein_heavy_chain_D4_dom"/>
</dbReference>
<dbReference type="InterPro" id="IPR042219">
    <property type="entry name" value="AAA_lid_11_sf"/>
</dbReference>
<evidence type="ECO:0000256" key="6">
    <source>
        <dbReference type="ARBA" id="ARBA00022840"/>
    </source>
</evidence>
<evidence type="ECO:0000256" key="7">
    <source>
        <dbReference type="ARBA" id="ARBA00023017"/>
    </source>
</evidence>
<reference evidence="22 23" key="1">
    <citation type="submission" date="2015-07" db="EMBL/GenBank/DDBJ databases">
        <title>The genome of Melipona quadrifasciata.</title>
        <authorList>
            <person name="Pan H."/>
            <person name="Kapheim K."/>
        </authorList>
    </citation>
    <scope>NUCLEOTIDE SEQUENCE [LARGE SCALE GENOMIC DNA]</scope>
    <source>
        <strain evidence="22">0111107301</strain>
        <tissue evidence="22">Whole body</tissue>
    </source>
</reference>
<evidence type="ECO:0000259" key="14">
    <source>
        <dbReference type="Pfam" id="PF12774"/>
    </source>
</evidence>
<dbReference type="GO" id="GO:0005524">
    <property type="term" value="F:ATP binding"/>
    <property type="evidence" value="ECO:0007669"/>
    <property type="project" value="UniProtKB-KW"/>
</dbReference>
<dbReference type="Gene3D" id="1.20.58.1120">
    <property type="match status" value="1"/>
</dbReference>
<organism evidence="22 23">
    <name type="scientific">Melipona quadrifasciata</name>
    <dbReference type="NCBI Taxonomy" id="166423"/>
    <lineage>
        <taxon>Eukaryota</taxon>
        <taxon>Metazoa</taxon>
        <taxon>Ecdysozoa</taxon>
        <taxon>Arthropoda</taxon>
        <taxon>Hexapoda</taxon>
        <taxon>Insecta</taxon>
        <taxon>Pterygota</taxon>
        <taxon>Neoptera</taxon>
        <taxon>Endopterygota</taxon>
        <taxon>Hymenoptera</taxon>
        <taxon>Apocrita</taxon>
        <taxon>Aculeata</taxon>
        <taxon>Apoidea</taxon>
        <taxon>Anthophila</taxon>
        <taxon>Apidae</taxon>
        <taxon>Melipona</taxon>
    </lineage>
</organism>
<feature type="domain" description="Dynein 2 heavy chain 1 cytoplasmic ATPase lid" evidence="21">
    <location>
        <begin position="1950"/>
        <end position="2032"/>
    </location>
</feature>
<evidence type="ECO:0000256" key="8">
    <source>
        <dbReference type="ARBA" id="ARBA00023054"/>
    </source>
</evidence>
<keyword evidence="5" id="KW-0547">Nucleotide-binding</keyword>
<dbReference type="InterPro" id="IPR004273">
    <property type="entry name" value="Dynein_heavy_D6_P-loop"/>
</dbReference>
<dbReference type="GO" id="GO:0008569">
    <property type="term" value="F:minus-end-directed microtubule motor activity"/>
    <property type="evidence" value="ECO:0007669"/>
    <property type="project" value="InterPro"/>
</dbReference>
<dbReference type="Proteomes" id="UP000053105">
    <property type="component" value="Unassembled WGS sequence"/>
</dbReference>
<dbReference type="FunFam" id="3.10.490.20:FF:000009">
    <property type="entry name" value="Dynein heavy chain 4"/>
    <property type="match status" value="1"/>
</dbReference>
<dbReference type="Gene3D" id="6.10.140.1060">
    <property type="match status" value="1"/>
</dbReference>
<feature type="coiled-coil region" evidence="11">
    <location>
        <begin position="2649"/>
        <end position="2676"/>
    </location>
</feature>
<evidence type="ECO:0000256" key="10">
    <source>
        <dbReference type="ARBA" id="ARBA00023212"/>
    </source>
</evidence>
<dbReference type="Gene3D" id="1.10.8.720">
    <property type="entry name" value="Region D6 of dynein motor"/>
    <property type="match status" value="1"/>
</dbReference>
<dbReference type="GO" id="GO:0005874">
    <property type="term" value="C:microtubule"/>
    <property type="evidence" value="ECO:0007669"/>
    <property type="project" value="UniProtKB-KW"/>
</dbReference>
<evidence type="ECO:0000259" key="19">
    <source>
        <dbReference type="Pfam" id="PF18198"/>
    </source>
</evidence>
<keyword evidence="9" id="KW-0505">Motor protein</keyword>
<dbReference type="PANTHER" id="PTHR22878">
    <property type="entry name" value="DYNEIN HEAVY CHAIN 6, AXONEMAL-LIKE-RELATED"/>
    <property type="match status" value="1"/>
</dbReference>
<evidence type="ECO:0000259" key="20">
    <source>
        <dbReference type="Pfam" id="PF18199"/>
    </source>
</evidence>
<sequence>MYNKMKLYLSNIHFKEFPTDWEKNILNLLSKKYKKKYRSLIKLMLKEAKDIYIKDMQDFLNKVVLSNYRNDDDYISKMTYMNHKFLDDQKTFNKNIFLKRSKLLYRKYYLYLEPIRIIINQAQLKLPVFICNFEHYHQFGLMSLIDFQNIINNDIKKGSLALTNQFYTEVSKATASNRILKNINKKQLSRIMCCITHVFVQQILNVMIRSIDHMLNVISNEYYSPQIKFQLIMQDDQLCLSPAIEEVYCFYHNIIEKIRIIAQDLMPLEEWLNMKVHYKCIEIKLPDCYIKESHNKLQFTLDNLFQSVNEHVRNITEEFYPICAYNLREKILSVTSGEINFELYLQHIQEYNTYLIKANAMILNTYHTVGKLEQHKAKESLKKQSCNIINIFLNKLIKFHQEFNQSICSDFEHLKTKILDVPKNSQSLIELTDYILHASQVLIKELASKIQNSIHMLSTLSEITILSDHHIQLNKRTINWLHEIEPIFKQSNTLCEAMKSELEDDMQKRINNLNIEVDNIIPQLSVLDNMDDIDRIREYVEHYKVLLKQINQIKYEIQRINEEESLFKFFETEFSNVIELHEIIISFYDLIDIINQWQRDNSVWLDGPFEYLDAIVIENKTLNYFEKITEMNDPDPMQQPAPLKLCWQALNSINKFKQYLPLVVCMCNPALQKRHWQEMSTICKFNLTPNAGTSLRKIISYSLMNDIEKYKAISIGANRELQMQQKLLKMIVEWDKISFEISFDKRTKMNIFSNLDDIELLLEDHLTIIEEMKTSNFVKEITSTMTNFSISLVKIQEIINQWNYIQILLLSLNSIFCHPSIEVHLAKEFLLYKEIKEILKHIQNKLSKTPTFTEINNIITSKFLLDIVGKLEYVNQKIKNYIETKRQHFPRFYFLSDKEIEEILFKSYNLKTLDISIQKCFEGVQKMKIDKEKYIYSIFGDYSEELCLEKLISLNVRNDHEEKWLIYFEKELNTTIKNNILQSYQIFSKTFTYNNVMNFPSMAIVCISQLYWTTKVHECLTLFNFKALSSLYSKYINHLNSLIDELKNYSIKRLRNLIMSLIIILIQQRDIIKLLLDKNITKSTDFEWIAQLQYYLVEDDIKVSIFNTTLNYGYEYSYHKQHLVNTPLTNRCFHTLMQAYEYHLYGAITGPSATGKSETIKSLAKAFAVQFRSFNCINTLSYNFVTQIFKGFISCGAWLCFVNFNTLKIDFLSRLAQILTSVFYIIATNLKITMFEGSSLRINQIGHICIITKLSLFKCPNIPDNLKILFRTVTMIVPDMNKIVEVEFFAGGMSNSKLLTSKLVSLYKILSEQLWCQSCNIFNLYSMKTIVKTTIYLKRSFPDQNEIVLLLRSLIDVNLPKLCNIDTHIFRNIVHDMFPNVTLLPSDYTVFLETLETVCTSKSIYIHDIFKLKIIQIFELMHIHQCLILVGDPFVGKTEILNILQVVLMSLHKQDSKSGVNIYLDAIVPSTINVNHLFDHFDEKLKIWKDGICSEMIHSSSKNDIFNRRWIIFDGPLNNSWIESLYAVLDTNKMLYLTSDEKLNMKNSISIIFETMNMQDISPASLSTCGIIYIESNCIDWRPYVKTYFSRHNIYNEYNEVLYLLFDWIIEPCLQFIQKNCVATLAVGQLHYVISILNLFEMYLKDALTESTEDKGKTTHFLIWAQAALILSVIWGMGGNLDIDSHIKFNSFCTSLWSGINKEHPRPEVIKGFEITLPHEGLIQDNFYIFKGVGNWKYWGSADILKSEQILETPDSIEIFVPTINTIKYNHMILKHIKYRKPFIICGDMSIGKTCFIKALLKNKLPEGIYSNLFNFTSSNTIIGTQRLLLSKLHKIRKRYYGLPEGQFCINFIDDLNVQRDECKSKMNTILELIRQYHTYGYLYDINESEKIFIHNTMFSIAVSTTIKMCPRFLRHFNLYNMYAPATDTIFRIFSNVLFSKLKRNSFTADVFSTVTSITNATIDIYNSVIQVLRPVPAKFQYQFSIRDISRIIKGCSLLQKESVETKVTFMRIWAHEIWRVIGDRILDNNDKEWLFLQIKEISKHYFKDSFEIAFDYLPKFDNNEITKDSFYNLIFCSFIYAEKNENKKYEEISSIEKLKNKVLLYLHEYNNINTKKRIDIVISQYILECLIKISRILIIPGSNLLIISSMGSGRKSIASLAAYIQQQELFEPSVQSYCDFNMWRKDIKMVLRKCGELRQDFILFLKDKQVKHNFLQDICCLLATGEISDLFSAEEKCNIIETIRLHAQNGNKNEEISNDAVMNFFLEQCRNKLHIIFCFRDVNKNIRSYLYKYPELIKYCTINWYEMWPTDTFLQVGLKYIEDINIEENVKINVIKVCIQLHNHMQKISTEYYKESNTKIHVTLTAYLHMLKLYVYLICKKQEDITTLKNKYLTGLEKLELAAQQVEKMKATLTMLKPQLELSAQKTMITMKEVENENISIEKATAVVQREEEIANKKTEIAGKLKLECEADLAVAIPILEDAVAALNTLKPTDITLVKAMKNPPDTVKLVMAAICVMLDVPPDRTIDSVTGKKYTDYWGPSKRILSDMNFLQILKDYDKDNIPSNIIQIIKKTYMMDNNFKPHIVAKASSAAEGLCKWVRAMVSYDEVAKAVAPKKEKLLIAQNECNQAETFLNEKRKTLSSLNIKLAALNNCLQETLQQKVKLEQEVEDCTIKLYKAKTLMASLGGEKNRWLEIVENLKRNYDNLVGDMILTCGIISYIASYNIIFRNKILEQWKQYIEVLNISYSKNYNLINMLGEENDINCWYFSGLSKNSFLVENAIIMNNSKLWSLFIDSHNQANSWIKKIEKKNNLKIIKLTDPDYLSIIEYNVQNGIPTLIENIGEELELSLDPFLLKKIYNDGKTSYLDIDHDVMKYSSDFRLYITTRMLNPQFSYEIFSKLVVINFSIPNEALQDRLLDFIIYKEKPELQEKFEILLMEDANNKKILKQQEDIVLSILSSTTTNILEDETAIKSLDSSKKFSLNIIKKQEITKVTSQEINKFRNAYVNFVKYCADLFNTLNVLSHLNHMYRFSFSWFMQLCRRSIEISSRSSIIEKRLKYLKFSFTQSLYSSICRSLSEKHKILYSFLLCSKILLNDQQTTEEEIKYFITPNTSSNINTVPNYKYDWLSQNIWMNIYNLSKTLPTFYDLADNFCFNNKAWKQYYVSESLEDHLMPEPWIDKLSLFQKLILVKVLRPDQIIIQIMKMIENILGNIQNYTPKIKISQSYAESSYLTPLLFILPASLEPLSLISAYAKTKGYLSKFVSLSMSKGEEEKAEFLIKKAQREGGWVFLQNCHLTIHWLANLEKLCENCDTSNISLDFRLWLSSCSINEFPINILLNSIKIMHDYSLNIKEALLNIYQSEPIINKEFLEGCPGKDKIFSKLLFGICLFHVVIQERKYFGVQGWNMPYKFDHTDLQISIMQLQNFINNTDHVPFDILLYLVGECNYGGKIQDEFDSKCLEHLLTDYCNPNIIKNVQCVHTDDIQELIPKRCEYYHIIDHIKKISSDLSFQIFRFNKNGVSIRNTTIASEMISSLSHINSPISLLNEELQQDQVLTLINNINDKLCDAIEINKLEEKYTSMLEEPLQRVLLYEIKSFKYILEIITKTLNNLKLALDGYLTFTESLKKLAKEICENKIPHIWENVQINTVAVNLTDYIDNLLKRASFIQNWINQRYPKIIWFDALFHPKMFLFAILLTFSKKYNISIEEISFDFEVKTKEEIDEENDDAYLICGLHLCGGRWDLKKSILVENFTNEIWQNMPPIRFKCLQNKKDIHQTYECPVYVTSVKHTDTDMKFSSKNYIISIPLKTNIPVTYWIKCGTALFCHI</sequence>
<dbReference type="InterPro" id="IPR043160">
    <property type="entry name" value="Dynein_C_barrel"/>
</dbReference>
<dbReference type="InterPro" id="IPR041228">
    <property type="entry name" value="Dynein_C"/>
</dbReference>
<dbReference type="Gene3D" id="3.40.50.300">
    <property type="entry name" value="P-loop containing nucleotide triphosphate hydrolases"/>
    <property type="match status" value="5"/>
</dbReference>
<evidence type="ECO:0000259" key="16">
    <source>
        <dbReference type="Pfam" id="PF12780"/>
    </source>
</evidence>
<dbReference type="InterPro" id="IPR041658">
    <property type="entry name" value="AAA_lid_11"/>
</dbReference>
<evidence type="ECO:0000256" key="3">
    <source>
        <dbReference type="ARBA" id="ARBA00022490"/>
    </source>
</evidence>
<evidence type="ECO:0000256" key="5">
    <source>
        <dbReference type="ARBA" id="ARBA00022741"/>
    </source>
</evidence>
<dbReference type="Pfam" id="PF12780">
    <property type="entry name" value="AAA_8"/>
    <property type="match status" value="1"/>
</dbReference>
<keyword evidence="3" id="KW-0963">Cytoplasm</keyword>
<dbReference type="Pfam" id="PF12777">
    <property type="entry name" value="MT"/>
    <property type="match status" value="1"/>
</dbReference>
<evidence type="ECO:0000259" key="17">
    <source>
        <dbReference type="Pfam" id="PF12781"/>
    </source>
</evidence>
<dbReference type="GO" id="GO:0045505">
    <property type="term" value="F:dynein intermediate chain binding"/>
    <property type="evidence" value="ECO:0007669"/>
    <property type="project" value="InterPro"/>
</dbReference>
<protein>
    <submittedName>
        <fullName evidence="22">Dynein heavy chain 7, axonemal</fullName>
    </submittedName>
</protein>
<evidence type="ECO:0000259" key="12">
    <source>
        <dbReference type="Pfam" id="PF03028"/>
    </source>
</evidence>
<dbReference type="Pfam" id="PF18199">
    <property type="entry name" value="Dynein_C"/>
    <property type="match status" value="1"/>
</dbReference>
<dbReference type="InterPro" id="IPR035706">
    <property type="entry name" value="AAA_9"/>
</dbReference>
<dbReference type="FunFam" id="1.20.920.20:FF:000006">
    <property type="entry name" value="Dynein, axonemal, heavy chain 6"/>
    <property type="match status" value="1"/>
</dbReference>
<dbReference type="Gene3D" id="1.10.472.130">
    <property type="match status" value="1"/>
</dbReference>
<dbReference type="InterPro" id="IPR043157">
    <property type="entry name" value="Dynein_AAA1S"/>
</dbReference>
<accession>A0A0M9A3U3</accession>
<feature type="domain" description="Dynein heavy chain ATP-binding dynein motor region" evidence="17">
    <location>
        <begin position="2767"/>
        <end position="2986"/>
    </location>
</feature>
<evidence type="ECO:0000256" key="2">
    <source>
        <dbReference type="ARBA" id="ARBA00008887"/>
    </source>
</evidence>
<keyword evidence="6" id="KW-0067">ATP-binding</keyword>
<dbReference type="Pfam" id="PF12775">
    <property type="entry name" value="AAA_7"/>
    <property type="match status" value="1"/>
</dbReference>
<evidence type="ECO:0000256" key="1">
    <source>
        <dbReference type="ARBA" id="ARBA00004245"/>
    </source>
</evidence>
<feature type="domain" description="Dynein heavy chain AAA lid" evidence="19">
    <location>
        <begin position="3382"/>
        <end position="3520"/>
    </location>
</feature>
<dbReference type="Gene3D" id="3.10.490.20">
    <property type="match status" value="1"/>
</dbReference>
<evidence type="ECO:0000256" key="4">
    <source>
        <dbReference type="ARBA" id="ARBA00022701"/>
    </source>
</evidence>
<feature type="domain" description="Dynein heavy chain region D6 P-loop" evidence="12">
    <location>
        <begin position="3234"/>
        <end position="3346"/>
    </location>
</feature>
<evidence type="ECO:0000313" key="23">
    <source>
        <dbReference type="Proteomes" id="UP000053105"/>
    </source>
</evidence>
<dbReference type="InterPro" id="IPR027417">
    <property type="entry name" value="P-loop_NTPase"/>
</dbReference>
<dbReference type="Gene3D" id="1.20.920.20">
    <property type="match status" value="1"/>
</dbReference>
<dbReference type="GO" id="GO:0007018">
    <property type="term" value="P:microtubule-based movement"/>
    <property type="evidence" value="ECO:0007669"/>
    <property type="project" value="InterPro"/>
</dbReference>
<evidence type="ECO:0000259" key="21">
    <source>
        <dbReference type="Pfam" id="PF22597"/>
    </source>
</evidence>
<dbReference type="Pfam" id="PF08393">
    <property type="entry name" value="DHC_N2"/>
    <property type="match status" value="1"/>
</dbReference>
<keyword evidence="23" id="KW-1185">Reference proteome</keyword>
<evidence type="ECO:0000259" key="18">
    <source>
        <dbReference type="Pfam" id="PF17852"/>
    </source>
</evidence>
<dbReference type="Gene3D" id="1.20.1270.280">
    <property type="match status" value="1"/>
</dbReference>
<dbReference type="GO" id="GO:0030286">
    <property type="term" value="C:dynein complex"/>
    <property type="evidence" value="ECO:0007669"/>
    <property type="project" value="UniProtKB-KW"/>
</dbReference>
<feature type="domain" description="Dynein heavy chain linker" evidence="13">
    <location>
        <begin position="580"/>
        <end position="982"/>
    </location>
</feature>
<feature type="domain" description="Dynein heavy chain AAA 5 extension" evidence="18">
    <location>
        <begin position="1603"/>
        <end position="1740"/>
    </location>
</feature>
<proteinExistence type="inferred from homology"/>
<dbReference type="Pfam" id="PF17852">
    <property type="entry name" value="Dynein_AAA_lid"/>
    <property type="match status" value="1"/>
</dbReference>
<evidence type="ECO:0000259" key="15">
    <source>
        <dbReference type="Pfam" id="PF12777"/>
    </source>
</evidence>
<dbReference type="Gene3D" id="1.20.140.100">
    <property type="entry name" value="Dynein heavy chain, N-terminal domain 2"/>
    <property type="match status" value="1"/>
</dbReference>
<keyword evidence="10" id="KW-0206">Cytoskeleton</keyword>
<dbReference type="InterPro" id="IPR042222">
    <property type="entry name" value="Dynein_2_N"/>
</dbReference>
<dbReference type="Pfam" id="PF22597">
    <property type="entry name" value="DYN_lid"/>
    <property type="match status" value="1"/>
</dbReference>
<feature type="domain" description="Dynein heavy chain hydrolytic ATP-binding dynein motor region" evidence="14">
    <location>
        <begin position="1112"/>
        <end position="1438"/>
    </location>
</feature>
<dbReference type="FunFam" id="3.40.50.300:FF:000320">
    <property type="entry name" value="Dynein, axonemal, heavy chain 5"/>
    <property type="match status" value="1"/>
</dbReference>
<dbReference type="SUPFAM" id="SSF52540">
    <property type="entry name" value="P-loop containing nucleoside triphosphate hydrolases"/>
    <property type="match status" value="3"/>
</dbReference>
<dbReference type="Pfam" id="PF03028">
    <property type="entry name" value="Dynein_heavy"/>
    <property type="match status" value="1"/>
</dbReference>
<dbReference type="Gene3D" id="1.10.8.710">
    <property type="match status" value="1"/>
</dbReference>
<keyword evidence="7" id="KW-0243">Dynein</keyword>
<dbReference type="InterPro" id="IPR013602">
    <property type="entry name" value="Dynein_heavy_linker"/>
</dbReference>
<keyword evidence="4" id="KW-0493">Microtubule</keyword>
<dbReference type="Pfam" id="PF18198">
    <property type="entry name" value="AAA_lid_11"/>
    <property type="match status" value="1"/>
</dbReference>
<gene>
    <name evidence="22" type="ORF">WN51_12326</name>
</gene>
<dbReference type="Pfam" id="PF12774">
    <property type="entry name" value="AAA_6"/>
    <property type="match status" value="1"/>
</dbReference>
<dbReference type="InterPro" id="IPR026983">
    <property type="entry name" value="DHC"/>
</dbReference>
<dbReference type="FunFam" id="1.20.920.30:FF:000002">
    <property type="entry name" value="Dynein axonemal heavy chain 3"/>
    <property type="match status" value="1"/>
</dbReference>